<evidence type="ECO:0000259" key="3">
    <source>
        <dbReference type="Pfam" id="PF24049"/>
    </source>
</evidence>
<sequence>MLGDIDYLKKPYRPQLFLAKPNGSVISKISEAYDISQNISLSSVNELTFKIPLYLDVNHRLVPNKNIGLLRERYHIRVTLGSKSEWYMIHSIEDSGQEDRLHRQVACFALPYELSDKSIRDYSVESYHAEQVLTELLHNTIWNIGYLDADFKLTYRAFEFGNTTVLDAVYQVAETYNAVVQWDTHQRTVSLLKPELFGVNKGLSFSYGKFLKSIGKEARADEMVTRLKAFGQDGLTIQKVNPTGQNYIENFSYFLYPFERGEQRQVIRHSQYMSDELCHALLDYEELVESKRDKFRELLAERKTIEDSLTERSIELDKLKKNEAVITDTMISQQFEQKMFFEKYTHRGSSSRSFALNPEYPYAVLCKVSQGGLTVALDGADQAAAPDRWMLLGKRHHADKAVVEVRGGAEAEVFLQVALISLDELNGANNGTDIIEKFSLDNKQMQIAAKEIEIKHLEQQLDDVKANMAELQKTLSADSNFAPELLQELNLYVIEREFSDEKYIDEQDLYEAALEKFKELQRPRTTFRIDIVNFLEIVEEQHNWDKLVVGDWVTIKHERLQIEIEARIAEMTYDYEDGNISLTISNARDVSDAQKRLEKFIYDSKSTSIVVDSNKKKWGQAVVDTSDMSRLFDHFWNKVTDDINMASNEFVTLDRNGLTITDPNDPDRFLRATHGALGLTRSGGLRYDTAITPDGLIAEMVLGKIILGQRVVIGDTTGVFTIEGSRLMIDDRCGREVVKLGLLAERPDRFGMIVNRYASGDCGSDTKVNRVSMTADDGFTIERIRHGVYEKTFGTSLDGDLFVKAGVDDQVFTIDKQGLALGSSVWSQAPFHADYLGNVWMNKLFAKDAEIDSSLFKNGHIEGSSLVIGEGNDVFKVYPSIGIWAGHDEFGKAPFRVDMKGNLTAYKGKFVGPAGDVLIDTEAGYIDMDHLDIINVGKLIPEMIQVNTILADKTYVNDLTVNKVKTLPKDVMKEGEYVDYIEIQEHAIQFITARVSKIEPAHDSRGRPLYWQDADKKVLTTENTGIVANTYNFDSINVKQKITFERDKPDGSAQPARYLGIGDGTGEGHGVAVEKKYSGGYMLEYGTSATGKKRSLDLKDEGVYVTAKESGIVLDGQDIEAIAKGGAGRFGTERAYIEMTADGKMIFHAVQFDFVNS</sequence>
<organism evidence="4 5">
    <name type="scientific">Paenibacillus thiaminolyticus</name>
    <name type="common">Bacillus thiaminolyticus</name>
    <dbReference type="NCBI Taxonomy" id="49283"/>
    <lineage>
        <taxon>Bacteria</taxon>
        <taxon>Bacillati</taxon>
        <taxon>Bacillota</taxon>
        <taxon>Bacilli</taxon>
        <taxon>Bacillales</taxon>
        <taxon>Paenibacillaceae</taxon>
        <taxon>Paenibacillus</taxon>
    </lineage>
</organism>
<dbReference type="RefSeq" id="WP_119795375.1">
    <property type="nucleotide sequence ID" value="NZ_QYZD01000022.1"/>
</dbReference>
<evidence type="ECO:0000313" key="5">
    <source>
        <dbReference type="Proteomes" id="UP000266177"/>
    </source>
</evidence>
<accession>A0A3A3GFP4</accession>
<feature type="domain" description="YOMG-like N-terminal" evidence="3">
    <location>
        <begin position="18"/>
        <end position="107"/>
    </location>
</feature>
<name>A0A3A3GFP4_PANTH</name>
<keyword evidence="1" id="KW-0175">Coiled coil</keyword>
<dbReference type="InterPro" id="IPR057796">
    <property type="entry name" value="YOMG-like_N"/>
</dbReference>
<reference evidence="4 5" key="1">
    <citation type="submission" date="2018-09" db="EMBL/GenBank/DDBJ databases">
        <title>Paenibacillus SK2017-BO5.</title>
        <authorList>
            <person name="Piskunova J.V."/>
            <person name="Dubiley S.A."/>
            <person name="Severinov K.V."/>
        </authorList>
    </citation>
    <scope>NUCLEOTIDE SEQUENCE [LARGE SCALE GENOMIC DNA]</scope>
    <source>
        <strain evidence="4 5">BO5</strain>
    </source>
</reference>
<dbReference type="Pfam" id="PF24049">
    <property type="entry name" value="YOMG_N"/>
    <property type="match status" value="1"/>
</dbReference>
<dbReference type="InterPro" id="IPR010572">
    <property type="entry name" value="Tail_dom"/>
</dbReference>
<evidence type="ECO:0000259" key="2">
    <source>
        <dbReference type="Pfam" id="PF06605"/>
    </source>
</evidence>
<evidence type="ECO:0000256" key="1">
    <source>
        <dbReference type="SAM" id="Coils"/>
    </source>
</evidence>
<dbReference type="Pfam" id="PF06605">
    <property type="entry name" value="Prophage_tail"/>
    <property type="match status" value="2"/>
</dbReference>
<dbReference type="Proteomes" id="UP000266177">
    <property type="component" value="Unassembled WGS sequence"/>
</dbReference>
<dbReference type="InterPro" id="IPR007119">
    <property type="entry name" value="Phage_tail_spike_N"/>
</dbReference>
<comment type="caution">
    <text evidence="4">The sequence shown here is derived from an EMBL/GenBank/DDBJ whole genome shotgun (WGS) entry which is preliminary data.</text>
</comment>
<feature type="domain" description="Tail spike" evidence="2">
    <location>
        <begin position="112"/>
        <end position="251"/>
    </location>
</feature>
<proteinExistence type="predicted"/>
<gene>
    <name evidence="4" type="ORF">DQX05_20650</name>
</gene>
<feature type="domain" description="Tail spike" evidence="2">
    <location>
        <begin position="497"/>
        <end position="588"/>
    </location>
</feature>
<evidence type="ECO:0000313" key="4">
    <source>
        <dbReference type="EMBL" id="RJG21634.1"/>
    </source>
</evidence>
<feature type="coiled-coil region" evidence="1">
    <location>
        <begin position="440"/>
        <end position="474"/>
    </location>
</feature>
<protein>
    <submittedName>
        <fullName evidence="4">Uncharacterized protein</fullName>
    </submittedName>
</protein>
<dbReference type="NCBIfam" id="TIGR01665">
    <property type="entry name" value="put_anti_recept"/>
    <property type="match status" value="2"/>
</dbReference>
<dbReference type="OrthoDB" id="5090100at2"/>
<dbReference type="EMBL" id="QYZD01000022">
    <property type="protein sequence ID" value="RJG21634.1"/>
    <property type="molecule type" value="Genomic_DNA"/>
</dbReference>
<dbReference type="AlphaFoldDB" id="A0A3A3GFP4"/>